<proteinExistence type="predicted"/>
<organism evidence="1 2">
    <name type="scientific">Neurospora intermedia</name>
    <dbReference type="NCBI Taxonomy" id="5142"/>
    <lineage>
        <taxon>Eukaryota</taxon>
        <taxon>Fungi</taxon>
        <taxon>Dikarya</taxon>
        <taxon>Ascomycota</taxon>
        <taxon>Pezizomycotina</taxon>
        <taxon>Sordariomycetes</taxon>
        <taxon>Sordariomycetidae</taxon>
        <taxon>Sordariales</taxon>
        <taxon>Sordariaceae</taxon>
        <taxon>Neurospora</taxon>
    </lineage>
</organism>
<evidence type="ECO:0000313" key="1">
    <source>
        <dbReference type="EMBL" id="KAL0466540.1"/>
    </source>
</evidence>
<gene>
    <name evidence="1" type="ORF">QR685DRAFT_547631</name>
</gene>
<evidence type="ECO:0000313" key="2">
    <source>
        <dbReference type="Proteomes" id="UP001451303"/>
    </source>
</evidence>
<name>A0ABR3D1F3_NEUIN</name>
<reference evidence="1 2" key="1">
    <citation type="submission" date="2023-09" db="EMBL/GenBank/DDBJ databases">
        <title>Multi-omics analysis of a traditional fermented food reveals byproduct-associated fungal strains for waste-to-food upcycling.</title>
        <authorList>
            <consortium name="Lawrence Berkeley National Laboratory"/>
            <person name="Rekdal V.M."/>
            <person name="Villalobos-Escobedo J.M."/>
            <person name="Rodriguez-Valeron N."/>
            <person name="Garcia M.O."/>
            <person name="Vasquez D.P."/>
            <person name="Damayanti I."/>
            <person name="Sorensen P.M."/>
            <person name="Baidoo E.E."/>
            <person name="De Carvalho A.C."/>
            <person name="Riley R."/>
            <person name="Lipzen A."/>
            <person name="He G."/>
            <person name="Yan M."/>
            <person name="Haridas S."/>
            <person name="Daum C."/>
            <person name="Yoshinaga Y."/>
            <person name="Ng V."/>
            <person name="Grigoriev I.V."/>
            <person name="Munk R."/>
            <person name="Nuraida L."/>
            <person name="Wijaya C.H."/>
            <person name="Morales P.-C."/>
            <person name="Keasling J.D."/>
        </authorList>
    </citation>
    <scope>NUCLEOTIDE SEQUENCE [LARGE SCALE GENOMIC DNA]</scope>
    <source>
        <strain evidence="1 2">FGSC 2613</strain>
    </source>
</reference>
<keyword evidence="2" id="KW-1185">Reference proteome</keyword>
<sequence length="422" mass="47700">MTLSNKPYTTIPREIMKNLCKVRMEVRLAREVGILPRLCSSNGFDAGHDVQSALWTVAKSKHLGCITFGVDISGVLENEKNLCSRQWLLFGPRRTSIESPLRFCIPQRCLPVTNGSVSIRLKDISIWWSNTVRSVVRPEAGESVKKSQRSWSFLVNLKRRRSEAEKLAEASLRACHDMASIIQRKHPLKKVLQDYMAVYRAMELWGRIGPINMDTITTPPENYKDVKHHELSVLHQHFKEEGWANWSLADDTDDPSVAQGKRSLLPHQLVASMRPLVESDWIYQSALTPLGLRMPLGDSFLRLENETDGCFHRRSVVAREGIDAVNYQNNVNAAISRGYRPGLATDPLFETKQIAQTAWDNLVFDNASETIGSPDGPRYPCMMKTRARRRYVYAFVKAGPWTGFEILTEAPAQPTAQPAQPA</sequence>
<comment type="caution">
    <text evidence="1">The sequence shown here is derived from an EMBL/GenBank/DDBJ whole genome shotgun (WGS) entry which is preliminary data.</text>
</comment>
<protein>
    <submittedName>
        <fullName evidence="1">Uncharacterized protein</fullName>
    </submittedName>
</protein>
<dbReference type="EMBL" id="JAVLET010000012">
    <property type="protein sequence ID" value="KAL0466540.1"/>
    <property type="molecule type" value="Genomic_DNA"/>
</dbReference>
<accession>A0ABR3D1F3</accession>
<dbReference type="Proteomes" id="UP001451303">
    <property type="component" value="Unassembled WGS sequence"/>
</dbReference>